<feature type="compositionally biased region" description="Basic residues" evidence="1">
    <location>
        <begin position="42"/>
        <end position="51"/>
    </location>
</feature>
<dbReference type="RefSeq" id="WP_317545562.1">
    <property type="nucleotide sequence ID" value="NZ_JAWLKB010000031.1"/>
</dbReference>
<gene>
    <name evidence="2" type="ORF">R3Q16_31210</name>
</gene>
<evidence type="ECO:0000313" key="3">
    <source>
        <dbReference type="Proteomes" id="UP001185927"/>
    </source>
</evidence>
<accession>A0ABU4C3U9</accession>
<dbReference type="Proteomes" id="UP001185927">
    <property type="component" value="Unassembled WGS sequence"/>
</dbReference>
<sequence length="51" mass="5470">MELEIYEVEVNGRIATLQLSAADAKARGLTPQAKAATPANKSRSRSRTKAV</sequence>
<evidence type="ECO:0000256" key="1">
    <source>
        <dbReference type="SAM" id="MobiDB-lite"/>
    </source>
</evidence>
<keyword evidence="3" id="KW-1185">Reference proteome</keyword>
<reference evidence="2 3" key="1">
    <citation type="submission" date="2023-10" db="EMBL/GenBank/DDBJ databases">
        <title>Development of a sustainable strategy for remediation of hydrocarbon-contaminated territories based on the waste exchange concept.</title>
        <authorList>
            <person name="Krivoruchko A."/>
        </authorList>
    </citation>
    <scope>NUCLEOTIDE SEQUENCE [LARGE SCALE GENOMIC DNA]</scope>
    <source>
        <strain evidence="2 3">IEGM 1203</strain>
    </source>
</reference>
<proteinExistence type="predicted"/>
<feature type="region of interest" description="Disordered" evidence="1">
    <location>
        <begin position="25"/>
        <end position="51"/>
    </location>
</feature>
<organism evidence="2 3">
    <name type="scientific">Rhodococcus globerulus</name>
    <dbReference type="NCBI Taxonomy" id="33008"/>
    <lineage>
        <taxon>Bacteria</taxon>
        <taxon>Bacillati</taxon>
        <taxon>Actinomycetota</taxon>
        <taxon>Actinomycetes</taxon>
        <taxon>Mycobacteriales</taxon>
        <taxon>Nocardiaceae</taxon>
        <taxon>Rhodococcus</taxon>
    </lineage>
</organism>
<protein>
    <submittedName>
        <fullName evidence="2">Uncharacterized protein</fullName>
    </submittedName>
</protein>
<comment type="caution">
    <text evidence="2">The sequence shown here is derived from an EMBL/GenBank/DDBJ whole genome shotgun (WGS) entry which is preliminary data.</text>
</comment>
<name>A0ABU4C3U9_RHOGO</name>
<evidence type="ECO:0000313" key="2">
    <source>
        <dbReference type="EMBL" id="MDV6271099.1"/>
    </source>
</evidence>
<dbReference type="EMBL" id="JAWLKB010000031">
    <property type="protein sequence ID" value="MDV6271099.1"/>
    <property type="molecule type" value="Genomic_DNA"/>
</dbReference>